<dbReference type="Proteomes" id="UP000515153">
    <property type="component" value="Chromosome I"/>
</dbReference>
<keyword evidence="1" id="KW-1185">Reference proteome</keyword>
<reference evidence="2" key="3">
    <citation type="submission" date="2025-08" db="UniProtKB">
        <authorList>
            <consortium name="RefSeq"/>
        </authorList>
    </citation>
    <scope>IDENTIFICATION</scope>
    <source>
        <strain evidence="2">NI907</strain>
    </source>
</reference>
<dbReference type="GeneID" id="41960769"/>
<evidence type="ECO:0000313" key="1">
    <source>
        <dbReference type="Proteomes" id="UP000515153"/>
    </source>
</evidence>
<reference evidence="2" key="2">
    <citation type="submission" date="2019-10" db="EMBL/GenBank/DDBJ databases">
        <authorList>
            <consortium name="NCBI Genome Project"/>
        </authorList>
    </citation>
    <scope>NUCLEOTIDE SEQUENCE</scope>
    <source>
        <strain evidence="2">NI907</strain>
    </source>
</reference>
<reference evidence="1 2" key="1">
    <citation type="journal article" date="2019" name="Mol. Biol. Evol.">
        <title>Blast fungal genomes show frequent chromosomal changes, gene gains and losses, and effector gene turnover.</title>
        <authorList>
            <person name="Gomez Luciano L.B."/>
            <person name="Jason Tsai I."/>
            <person name="Chuma I."/>
            <person name="Tosa Y."/>
            <person name="Chen Y.H."/>
            <person name="Li J.Y."/>
            <person name="Li M.Y."/>
            <person name="Jade Lu M.Y."/>
            <person name="Nakayashiki H."/>
            <person name="Li W.H."/>
        </authorList>
    </citation>
    <scope>NUCLEOTIDE SEQUENCE [LARGE SCALE GENOMIC DNA]</scope>
    <source>
        <strain evidence="1 2">NI907</strain>
    </source>
</reference>
<gene>
    <name evidence="2" type="ORF">PgNI_05829</name>
</gene>
<dbReference type="RefSeq" id="XP_030983203.1">
    <property type="nucleotide sequence ID" value="XM_031125860.1"/>
</dbReference>
<evidence type="ECO:0000313" key="2">
    <source>
        <dbReference type="RefSeq" id="XP_030983203.1"/>
    </source>
</evidence>
<dbReference type="KEGG" id="pgri:PgNI_05829"/>
<feature type="non-terminal residue" evidence="2">
    <location>
        <position position="1"/>
    </location>
</feature>
<name>A0A6P8B7T9_PYRGI</name>
<protein>
    <submittedName>
        <fullName evidence="2">Uncharacterized protein</fullName>
    </submittedName>
</protein>
<organism evidence="1 2">
    <name type="scientific">Pyricularia grisea</name>
    <name type="common">Crabgrass-specific blast fungus</name>
    <name type="synonym">Magnaporthe grisea</name>
    <dbReference type="NCBI Taxonomy" id="148305"/>
    <lineage>
        <taxon>Eukaryota</taxon>
        <taxon>Fungi</taxon>
        <taxon>Dikarya</taxon>
        <taxon>Ascomycota</taxon>
        <taxon>Pezizomycotina</taxon>
        <taxon>Sordariomycetes</taxon>
        <taxon>Sordariomycetidae</taxon>
        <taxon>Magnaporthales</taxon>
        <taxon>Pyriculariaceae</taxon>
        <taxon>Pyricularia</taxon>
    </lineage>
</organism>
<dbReference type="AlphaFoldDB" id="A0A6P8B7T9"/>
<accession>A0A6P8B7T9</accession>
<proteinExistence type="predicted"/>
<sequence length="69" mass="7383">LVKGLTLAPEKCWSFSAVRECKPEVVAIWRAILSSSWVGGIGCGRQPGNGHLGLVTAGGRNGRLHWLLD</sequence>